<dbReference type="OrthoDB" id="2664296at2"/>
<accession>A0A4R4EAF7</accession>
<gene>
    <name evidence="1" type="ORF">E0485_14600</name>
</gene>
<protein>
    <submittedName>
        <fullName evidence="1">Uncharacterized protein</fullName>
    </submittedName>
</protein>
<keyword evidence="2" id="KW-1185">Reference proteome</keyword>
<dbReference type="AlphaFoldDB" id="A0A4R4EAF7"/>
<dbReference type="Proteomes" id="UP000295418">
    <property type="component" value="Unassembled WGS sequence"/>
</dbReference>
<proteinExistence type="predicted"/>
<dbReference type="EMBL" id="SKFG01000014">
    <property type="protein sequence ID" value="TCZ76073.1"/>
    <property type="molecule type" value="Genomic_DNA"/>
</dbReference>
<evidence type="ECO:0000313" key="2">
    <source>
        <dbReference type="Proteomes" id="UP000295418"/>
    </source>
</evidence>
<organism evidence="1 2">
    <name type="scientific">Paenibacillus albiflavus</name>
    <dbReference type="NCBI Taxonomy" id="2545760"/>
    <lineage>
        <taxon>Bacteria</taxon>
        <taxon>Bacillati</taxon>
        <taxon>Bacillota</taxon>
        <taxon>Bacilli</taxon>
        <taxon>Bacillales</taxon>
        <taxon>Paenibacillaceae</taxon>
        <taxon>Paenibacillus</taxon>
    </lineage>
</organism>
<name>A0A4R4EAF7_9BACL</name>
<reference evidence="1 2" key="1">
    <citation type="submission" date="2019-03" db="EMBL/GenBank/DDBJ databases">
        <authorList>
            <person name="Kim M.K.M."/>
        </authorList>
    </citation>
    <scope>NUCLEOTIDE SEQUENCE [LARGE SCALE GENOMIC DNA]</scope>
    <source>
        <strain evidence="1 2">18JY21-1</strain>
    </source>
</reference>
<evidence type="ECO:0000313" key="1">
    <source>
        <dbReference type="EMBL" id="TCZ76073.1"/>
    </source>
</evidence>
<sequence length="94" mass="10328">MNPIKSLIIDPIKAAALHVAKQAGLFRDLAIAKANKQPKKVKRMKQAYVPGSLGVSAVSEAIQADYGLILNRRERKQLAKAQQKPFKIYMNGGN</sequence>
<dbReference type="RefSeq" id="WP_132418799.1">
    <property type="nucleotide sequence ID" value="NZ_SKFG01000014.1"/>
</dbReference>
<comment type="caution">
    <text evidence="1">The sequence shown here is derived from an EMBL/GenBank/DDBJ whole genome shotgun (WGS) entry which is preliminary data.</text>
</comment>